<dbReference type="PANTHER" id="PTHR13160:SF4">
    <property type="entry name" value="OLIGOSACCHARYLTRANSFERASE COMPLEX SUBUNIT OSTC"/>
    <property type="match status" value="1"/>
</dbReference>
<dbReference type="EMBL" id="BMAC01000669">
    <property type="protein sequence ID" value="GFQ01261.1"/>
    <property type="molecule type" value="Genomic_DNA"/>
</dbReference>
<dbReference type="InterPro" id="IPR042416">
    <property type="entry name" value="OSTC"/>
</dbReference>
<sequence>MPLSPSNPNSHPPSPSLPLPRKTTRTKIPIVQIHPRTPAKMSTTSSHAASQNDPSSGSIDPIFHLVRTFPFSFLCPPRLHHKLRSFTLPSPMTVYSIILLTYFMVISGIVYDVIVEPPGIGSMQDRFTRSVKPVVFLPDWVHGQYIIVGLSSRFMFVLGSDGIMLLDLALDKNWAKSLKINAKAPEFVPRSSGSFAAAPPPPSSLLRHVYMRSPLLSFVPPFPPPYYGYEDYYRYEEEWVSGCSSENYQSAIQKLLRRILEDTKDASESFRLLGLGHYLTSIMKTEKEIKEMAKKINDLCGIKESDTSLAVPSQWDLVSDKQMMQEKSLQVYEDNKSKHLGCQGCQSGVRSVHTTIDLLGAEFKNVHNMGGGYIAWVGNAFEVTKPPPSFR</sequence>
<dbReference type="SUPFAM" id="SSF52821">
    <property type="entry name" value="Rhodanese/Cell cycle control phosphatase"/>
    <property type="match status" value="1"/>
</dbReference>
<keyword evidence="2" id="KW-0472">Membrane</keyword>
<evidence type="ECO:0000313" key="5">
    <source>
        <dbReference type="Proteomes" id="UP000653305"/>
    </source>
</evidence>
<evidence type="ECO:0000313" key="4">
    <source>
        <dbReference type="EMBL" id="GFQ01261.1"/>
    </source>
</evidence>
<keyword evidence="2" id="KW-0812">Transmembrane</keyword>
<proteinExistence type="predicted"/>
<gene>
    <name evidence="4" type="ORF">PHJA_002270000</name>
</gene>
<feature type="compositionally biased region" description="Polar residues" evidence="1">
    <location>
        <begin position="40"/>
        <end position="55"/>
    </location>
</feature>
<evidence type="ECO:0000256" key="1">
    <source>
        <dbReference type="SAM" id="MobiDB-lite"/>
    </source>
</evidence>
<dbReference type="PANTHER" id="PTHR13160">
    <property type="entry name" value="OLIGOSACCHARYLTRANSFERASE COMPLEX SUBUNIT OSTC"/>
    <property type="match status" value="1"/>
</dbReference>
<dbReference type="GO" id="GO:0008250">
    <property type="term" value="C:oligosaccharyltransferase complex"/>
    <property type="evidence" value="ECO:0007669"/>
    <property type="project" value="InterPro"/>
</dbReference>
<reference evidence="4" key="1">
    <citation type="submission" date="2020-07" db="EMBL/GenBank/DDBJ databases">
        <title>Ethylene signaling mediates host invasion by parasitic plants.</title>
        <authorList>
            <person name="Yoshida S."/>
        </authorList>
    </citation>
    <scope>NUCLEOTIDE SEQUENCE</scope>
    <source>
        <strain evidence="4">Okayama</strain>
    </source>
</reference>
<keyword evidence="4" id="KW-0808">Transferase</keyword>
<dbReference type="InterPro" id="IPR001763">
    <property type="entry name" value="Rhodanese-like_dom"/>
</dbReference>
<comment type="caution">
    <text evidence="4">The sequence shown here is derived from an EMBL/GenBank/DDBJ whole genome shotgun (WGS) entry which is preliminary data.</text>
</comment>
<feature type="transmembrane region" description="Helical" evidence="2">
    <location>
        <begin position="92"/>
        <end position="114"/>
    </location>
</feature>
<protein>
    <submittedName>
        <fullName evidence="4">Putative oligosaccharyltransferase complex subunit cg9662</fullName>
    </submittedName>
</protein>
<dbReference type="AlphaFoldDB" id="A0A830CN69"/>
<evidence type="ECO:0000256" key="2">
    <source>
        <dbReference type="SAM" id="Phobius"/>
    </source>
</evidence>
<feature type="domain" description="Rhodanese" evidence="3">
    <location>
        <begin position="345"/>
        <end position="385"/>
    </location>
</feature>
<name>A0A830CN69_9LAMI</name>
<evidence type="ECO:0000259" key="3">
    <source>
        <dbReference type="PROSITE" id="PS50206"/>
    </source>
</evidence>
<dbReference type="OrthoDB" id="10256333at2759"/>
<dbReference type="Proteomes" id="UP000653305">
    <property type="component" value="Unassembled WGS sequence"/>
</dbReference>
<keyword evidence="2" id="KW-1133">Transmembrane helix</keyword>
<organism evidence="4 5">
    <name type="scientific">Phtheirospermum japonicum</name>
    <dbReference type="NCBI Taxonomy" id="374723"/>
    <lineage>
        <taxon>Eukaryota</taxon>
        <taxon>Viridiplantae</taxon>
        <taxon>Streptophyta</taxon>
        <taxon>Embryophyta</taxon>
        <taxon>Tracheophyta</taxon>
        <taxon>Spermatophyta</taxon>
        <taxon>Magnoliopsida</taxon>
        <taxon>eudicotyledons</taxon>
        <taxon>Gunneridae</taxon>
        <taxon>Pentapetalae</taxon>
        <taxon>asterids</taxon>
        <taxon>lamiids</taxon>
        <taxon>Lamiales</taxon>
        <taxon>Orobanchaceae</taxon>
        <taxon>Orobanchaceae incertae sedis</taxon>
        <taxon>Phtheirospermum</taxon>
    </lineage>
</organism>
<dbReference type="PROSITE" id="PS50206">
    <property type="entry name" value="RHODANESE_3"/>
    <property type="match status" value="1"/>
</dbReference>
<accession>A0A830CN69</accession>
<dbReference type="GO" id="GO:0016740">
    <property type="term" value="F:transferase activity"/>
    <property type="evidence" value="ECO:0007669"/>
    <property type="project" value="UniProtKB-KW"/>
</dbReference>
<keyword evidence="5" id="KW-1185">Reference proteome</keyword>
<dbReference type="InterPro" id="IPR036873">
    <property type="entry name" value="Rhodanese-like_dom_sf"/>
</dbReference>
<feature type="region of interest" description="Disordered" evidence="1">
    <location>
        <begin position="1"/>
        <end position="55"/>
    </location>
</feature>